<dbReference type="InterPro" id="IPR000225">
    <property type="entry name" value="Armadillo"/>
</dbReference>
<sequence length="500" mass="58391">MEGIISTSERLDKRNSSHLKSYDHTTSKFRHESYAVELRKKIRRNFFNKKRTLEPITLDSNLSSELKAYIDQNYNSYNTYQEKIYILFQIITDDSLSLQSKNYCFSLCSRHLNETENIIFFLNSSYLPIFLSYLRSENESTLLQTTHILANLTYADSDSCEILLDNNILPIILWIIENYNGVIQSNCLWALTNLCVDSPRTQKSLISLDFFKKIIQSIKNNDNYNEKCYMLLAYMIKQIKDIKMTDQALDLIHKALCDRNKDKEIILACLFTIFHITKEDINWIDKVLDYEGMGENIVYYANVDDNDIVFKAVKVIGNMVSYRNCHTQYMMEYGILDVFYKLIDHKIKKKIREEALFALGNVVGGDASQVREVFKREGLLDKVMNGIVDCDVDVRKEAWQVFLLISRFKNKDFTLKLLEKGILQQALISVSIEIEQNNILVALSFFENCLIAGAIDDYNTIVPLFHEHQIFDYILNLNSSNFQDFIPITKRIIDNFCKYI</sequence>
<dbReference type="Gene3D" id="1.25.10.10">
    <property type="entry name" value="Leucine-rich Repeat Variant"/>
    <property type="match status" value="1"/>
</dbReference>
<keyword evidence="2" id="KW-0813">Transport</keyword>
<dbReference type="InterPro" id="IPR016024">
    <property type="entry name" value="ARM-type_fold"/>
</dbReference>
<dbReference type="SMART" id="SM00185">
    <property type="entry name" value="ARM"/>
    <property type="match status" value="3"/>
</dbReference>
<dbReference type="Proteomes" id="UP000187209">
    <property type="component" value="Unassembled WGS sequence"/>
</dbReference>
<dbReference type="EMBL" id="MPUH01001201">
    <property type="protein sequence ID" value="OMJ69416.1"/>
    <property type="molecule type" value="Genomic_DNA"/>
</dbReference>
<comment type="similarity">
    <text evidence="1">Belongs to the importin alpha family.</text>
</comment>
<evidence type="ECO:0008006" key="6">
    <source>
        <dbReference type="Google" id="ProtNLM"/>
    </source>
</evidence>
<gene>
    <name evidence="4" type="ORF">SteCoe_32866</name>
</gene>
<evidence type="ECO:0000313" key="4">
    <source>
        <dbReference type="EMBL" id="OMJ69416.1"/>
    </source>
</evidence>
<reference evidence="4 5" key="1">
    <citation type="submission" date="2016-11" db="EMBL/GenBank/DDBJ databases">
        <title>The macronuclear genome of Stentor coeruleus: a giant cell with tiny introns.</title>
        <authorList>
            <person name="Slabodnick M."/>
            <person name="Ruby J.G."/>
            <person name="Reiff S.B."/>
            <person name="Swart E.C."/>
            <person name="Gosai S."/>
            <person name="Prabakaran S."/>
            <person name="Witkowska E."/>
            <person name="Larue G.E."/>
            <person name="Fisher S."/>
            <person name="Freeman R.M."/>
            <person name="Gunawardena J."/>
            <person name="Chu W."/>
            <person name="Stover N.A."/>
            <person name="Gregory B.D."/>
            <person name="Nowacki M."/>
            <person name="Derisi J."/>
            <person name="Roy S.W."/>
            <person name="Marshall W.F."/>
            <person name="Sood P."/>
        </authorList>
    </citation>
    <scope>NUCLEOTIDE SEQUENCE [LARGE SCALE GENOMIC DNA]</scope>
    <source>
        <strain evidence="4">WM001</strain>
    </source>
</reference>
<accession>A0A1R2AY35</accession>
<dbReference type="SUPFAM" id="SSF48371">
    <property type="entry name" value="ARM repeat"/>
    <property type="match status" value="1"/>
</dbReference>
<dbReference type="InterPro" id="IPR011989">
    <property type="entry name" value="ARM-like"/>
</dbReference>
<dbReference type="PANTHER" id="PTHR23316">
    <property type="entry name" value="IMPORTIN ALPHA"/>
    <property type="match status" value="1"/>
</dbReference>
<organism evidence="4 5">
    <name type="scientific">Stentor coeruleus</name>
    <dbReference type="NCBI Taxonomy" id="5963"/>
    <lineage>
        <taxon>Eukaryota</taxon>
        <taxon>Sar</taxon>
        <taxon>Alveolata</taxon>
        <taxon>Ciliophora</taxon>
        <taxon>Postciliodesmatophora</taxon>
        <taxon>Heterotrichea</taxon>
        <taxon>Heterotrichida</taxon>
        <taxon>Stentoridae</taxon>
        <taxon>Stentor</taxon>
    </lineage>
</organism>
<keyword evidence="3" id="KW-0653">Protein transport</keyword>
<evidence type="ECO:0000256" key="2">
    <source>
        <dbReference type="ARBA" id="ARBA00022448"/>
    </source>
</evidence>
<evidence type="ECO:0000313" key="5">
    <source>
        <dbReference type="Proteomes" id="UP000187209"/>
    </source>
</evidence>
<dbReference type="AlphaFoldDB" id="A0A1R2AY35"/>
<protein>
    <recommendedName>
        <fullName evidence="6">Importin subunit alpha</fullName>
    </recommendedName>
</protein>
<comment type="caution">
    <text evidence="4">The sequence shown here is derived from an EMBL/GenBank/DDBJ whole genome shotgun (WGS) entry which is preliminary data.</text>
</comment>
<proteinExistence type="inferred from homology"/>
<name>A0A1R2AY35_9CILI</name>
<evidence type="ECO:0000256" key="3">
    <source>
        <dbReference type="ARBA" id="ARBA00022927"/>
    </source>
</evidence>
<evidence type="ECO:0000256" key="1">
    <source>
        <dbReference type="ARBA" id="ARBA00010394"/>
    </source>
</evidence>
<dbReference type="GO" id="GO:0015031">
    <property type="term" value="P:protein transport"/>
    <property type="evidence" value="ECO:0007669"/>
    <property type="project" value="UniProtKB-KW"/>
</dbReference>
<keyword evidence="5" id="KW-1185">Reference proteome</keyword>